<name>A0A446BY23_9PEZI</name>
<dbReference type="Proteomes" id="UP000289323">
    <property type="component" value="Unassembled WGS sequence"/>
</dbReference>
<dbReference type="AlphaFoldDB" id="A0A446BY23"/>
<evidence type="ECO:0000313" key="1">
    <source>
        <dbReference type="EMBL" id="SPQ27370.1"/>
    </source>
</evidence>
<proteinExistence type="predicted"/>
<dbReference type="EMBL" id="OUUZ01000019">
    <property type="protein sequence ID" value="SPQ27370.1"/>
    <property type="molecule type" value="Genomic_DNA"/>
</dbReference>
<organism evidence="1 2">
    <name type="scientific">Thermothielavioides terrestris</name>
    <dbReference type="NCBI Taxonomy" id="2587410"/>
    <lineage>
        <taxon>Eukaryota</taxon>
        <taxon>Fungi</taxon>
        <taxon>Dikarya</taxon>
        <taxon>Ascomycota</taxon>
        <taxon>Pezizomycotina</taxon>
        <taxon>Sordariomycetes</taxon>
        <taxon>Sordariomycetidae</taxon>
        <taxon>Sordariales</taxon>
        <taxon>Chaetomiaceae</taxon>
        <taxon>Thermothielavioides</taxon>
    </lineage>
</organism>
<accession>A0A446BY23</accession>
<sequence>MTNFRINIVSDNVCPWLNANQSNNTFTIPRSPSYLDETSLKQDIPLLERFTQRFGADWTAALQERLRNMGAQEGIAFSSAGKLSNTRDSHRLIQLSKIKGSEVAGRTASAGKHEVDGAQDSQDFMEVFAKVKDKERWDYSTSGRYISS</sequence>
<protein>
    <submittedName>
        <fullName evidence="1">9fd37724-23ca-46e7-9782-2e583db73651</fullName>
    </submittedName>
</protein>
<evidence type="ECO:0000313" key="2">
    <source>
        <dbReference type="Proteomes" id="UP000289323"/>
    </source>
</evidence>
<gene>
    <name evidence="1" type="ORF">TT172_LOCUS9789</name>
</gene>
<reference evidence="1 2" key="1">
    <citation type="submission" date="2018-04" db="EMBL/GenBank/DDBJ databases">
        <authorList>
            <person name="Huttner S."/>
            <person name="Dainat J."/>
        </authorList>
    </citation>
    <scope>NUCLEOTIDE SEQUENCE [LARGE SCALE GENOMIC DNA]</scope>
</reference>
<dbReference type="Gene3D" id="3.40.30.10">
    <property type="entry name" value="Glutaredoxin"/>
    <property type="match status" value="1"/>
</dbReference>